<sequence>MHTNKILSEKFYEVLKHEGIVTIVTWGKGEPHIVNEWNSYLVVVEDERILIPAGLMHKTEENININNKIKMALGSKNVVGFDNYQGTGFVVEGTARFFDSGFEYEMMKDKFSFLTRVLEITVTSAKQML</sequence>
<protein>
    <submittedName>
        <fullName evidence="2">Pyridoxamine 5'-phosphate oxidase</fullName>
    </submittedName>
</protein>
<feature type="domain" description="Pyridoxamine 5'-phosphate oxidase N-terminal" evidence="1">
    <location>
        <begin position="8"/>
        <end position="125"/>
    </location>
</feature>
<reference evidence="2 3" key="1">
    <citation type="submission" date="2016-11" db="EMBL/GenBank/DDBJ databases">
        <authorList>
            <person name="Jaros S."/>
            <person name="Januszkiewicz K."/>
            <person name="Wedrychowicz H."/>
        </authorList>
    </citation>
    <scope>NUCLEOTIDE SEQUENCE [LARGE SCALE GENOMIC DNA]</scope>
    <source>
        <strain evidence="2 3">DSM 6191</strain>
    </source>
</reference>
<evidence type="ECO:0000259" key="1">
    <source>
        <dbReference type="Pfam" id="PF01243"/>
    </source>
</evidence>
<dbReference type="Pfam" id="PF01243">
    <property type="entry name" value="PNPOx_N"/>
    <property type="match status" value="1"/>
</dbReference>
<evidence type="ECO:0000313" key="3">
    <source>
        <dbReference type="Proteomes" id="UP000184241"/>
    </source>
</evidence>
<dbReference type="EMBL" id="FQXU01000003">
    <property type="protein sequence ID" value="SHH62107.1"/>
    <property type="molecule type" value="Genomic_DNA"/>
</dbReference>
<gene>
    <name evidence="2" type="ORF">SAMN02745941_00519</name>
</gene>
<accession>A0A1M5UGM0</accession>
<proteinExistence type="predicted"/>
<dbReference type="Gene3D" id="2.30.110.10">
    <property type="entry name" value="Electron Transport, Fmn-binding Protein, Chain A"/>
    <property type="match status" value="1"/>
</dbReference>
<organism evidence="2 3">
    <name type="scientific">Clostridium intestinale DSM 6191</name>
    <dbReference type="NCBI Taxonomy" id="1121320"/>
    <lineage>
        <taxon>Bacteria</taxon>
        <taxon>Bacillati</taxon>
        <taxon>Bacillota</taxon>
        <taxon>Clostridia</taxon>
        <taxon>Eubacteriales</taxon>
        <taxon>Clostridiaceae</taxon>
        <taxon>Clostridium</taxon>
    </lineage>
</organism>
<dbReference type="SUPFAM" id="SSF50475">
    <property type="entry name" value="FMN-binding split barrel"/>
    <property type="match status" value="1"/>
</dbReference>
<dbReference type="AlphaFoldDB" id="A0A1M5UGM0"/>
<evidence type="ECO:0000313" key="2">
    <source>
        <dbReference type="EMBL" id="SHH62107.1"/>
    </source>
</evidence>
<dbReference type="Proteomes" id="UP000184241">
    <property type="component" value="Unassembled WGS sequence"/>
</dbReference>
<dbReference type="InterPro" id="IPR012349">
    <property type="entry name" value="Split_barrel_FMN-bd"/>
</dbReference>
<name>A0A1M5UGM0_9CLOT</name>
<dbReference type="InterPro" id="IPR011576">
    <property type="entry name" value="Pyridox_Oxase_N"/>
</dbReference>